<gene>
    <name evidence="3" type="ORF">HZS54_04670</name>
</gene>
<dbReference type="InterPro" id="IPR035421">
    <property type="entry name" value="Terminase_6C"/>
</dbReference>
<protein>
    <recommendedName>
        <fullName evidence="2">Terminase large subunit gp17-like C-terminal domain-containing protein</fullName>
    </recommendedName>
</protein>
<sequence>MASKPADADTLVESLEDPAALREVLNPFDGCPWDVYFNRLTEGYMAAERDDHVPIGDVHVHWAEQFASGNNIGMLAHRDSLKTTASLGFVIACLEYQPGFLAHWITNTQGQAHKKADTEFWKIVERNPWLVNLNKPPEQDTKEAKIWPHGSGLFAGWLFGAIEGDRSHQLILDDVIKERGDGDTEEILQWIEGVTVPMVKDSGTTAVIGTRKRPDDIYSHLIDRDAYDFTEYPAVLEEWDREFREDDTWRERRPPEGLYTEVDGRPLVDDEVHVLWPEARGPQYLAEKYDQMSPHLFWREFCMVIRGASGNLIEKSDVDRLVNDDGCSIRGQSPPRDLSPGAGEATIVAHDPAQSSTGDHAAFTAWRVGRDGRRRLLDARAETGMQPSAIKAELADLDDRYDPAMVVIESNGMQQYVANDAVEFSASLRSKVTGIPTTGKKHSWENGIPRLRRLVENGGIQFYRGHGPTEDFIQAALSLTLSDGKLKGHTPDLIASWYMAEQGIRRLEDMGALDAGDDADDTGGVSYL</sequence>
<dbReference type="Gene3D" id="3.40.50.300">
    <property type="entry name" value="P-loop containing nucleotide triphosphate hydrolases"/>
    <property type="match status" value="1"/>
</dbReference>
<dbReference type="EMBL" id="CP058909">
    <property type="protein sequence ID" value="QLH80971.1"/>
    <property type="molecule type" value="Genomic_DNA"/>
</dbReference>
<organism evidence="3 4">
    <name type="scientific">Halosimplex pelagicum</name>
    <dbReference type="NCBI Taxonomy" id="869886"/>
    <lineage>
        <taxon>Archaea</taxon>
        <taxon>Methanobacteriati</taxon>
        <taxon>Methanobacteriota</taxon>
        <taxon>Stenosarchaea group</taxon>
        <taxon>Halobacteria</taxon>
        <taxon>Halobacteriales</taxon>
        <taxon>Haloarculaceae</taxon>
        <taxon>Halosimplex</taxon>
    </lineage>
</organism>
<keyword evidence="4" id="KW-1185">Reference proteome</keyword>
<dbReference type="Gene3D" id="3.30.420.240">
    <property type="match status" value="1"/>
</dbReference>
<reference evidence="3 4" key="1">
    <citation type="submission" date="2020-07" db="EMBL/GenBank/DDBJ databases">
        <title>Halosimplex litoreum sp. nov. and Halosimplex rubrum sp. nov., isolated from different salt environments.</title>
        <authorList>
            <person name="Cui H."/>
        </authorList>
    </citation>
    <scope>NUCLEOTIDE SEQUENCE [LARGE SCALE GENOMIC DNA]</scope>
    <source>
        <strain evidence="3 4">R2</strain>
    </source>
</reference>
<evidence type="ECO:0000313" key="3">
    <source>
        <dbReference type="EMBL" id="QLH80971.1"/>
    </source>
</evidence>
<dbReference type="RefSeq" id="WP_179920786.1">
    <property type="nucleotide sequence ID" value="NZ_CP058909.1"/>
</dbReference>
<dbReference type="Pfam" id="PF17289">
    <property type="entry name" value="Terminase_6C"/>
    <property type="match status" value="1"/>
</dbReference>
<dbReference type="Proteomes" id="UP000509346">
    <property type="component" value="Chromosome"/>
</dbReference>
<evidence type="ECO:0000256" key="1">
    <source>
        <dbReference type="ARBA" id="ARBA00022612"/>
    </source>
</evidence>
<dbReference type="AlphaFoldDB" id="A0A7D5T288"/>
<dbReference type="KEGG" id="hpel:HZS54_04670"/>
<dbReference type="GeneID" id="56081857"/>
<dbReference type="InterPro" id="IPR027417">
    <property type="entry name" value="P-loop_NTPase"/>
</dbReference>
<name>A0A7D5T288_9EURY</name>
<accession>A0A7D5T288</accession>
<keyword evidence="1" id="KW-1188">Viral release from host cell</keyword>
<feature type="domain" description="Terminase large subunit gp17-like C-terminal" evidence="2">
    <location>
        <begin position="349"/>
        <end position="484"/>
    </location>
</feature>
<proteinExistence type="predicted"/>
<evidence type="ECO:0000259" key="2">
    <source>
        <dbReference type="Pfam" id="PF17289"/>
    </source>
</evidence>
<evidence type="ECO:0000313" key="4">
    <source>
        <dbReference type="Proteomes" id="UP000509346"/>
    </source>
</evidence>
<dbReference type="OrthoDB" id="173544at2157"/>